<protein>
    <submittedName>
        <fullName evidence="2">cAMP-binding domain of CRP or a regulatory subunit of cAMP-dependent protein kinases</fullName>
    </submittedName>
</protein>
<evidence type="ECO:0000313" key="3">
    <source>
        <dbReference type="Proteomes" id="UP000199138"/>
    </source>
</evidence>
<proteinExistence type="predicted"/>
<dbReference type="Proteomes" id="UP000199138">
    <property type="component" value="Unassembled WGS sequence"/>
</dbReference>
<dbReference type="InterPro" id="IPR000595">
    <property type="entry name" value="cNMP-bd_dom"/>
</dbReference>
<dbReference type="STRING" id="1224947.SAMN05216480_11677"/>
<sequence length="188" mass="21899">MDQIKAYFKQLVAINTKDWELFSSKLQQCVHPKKTTLLSVGQTEQYLSFIEKGSVRLFIPKLEQDVTFGFCFEHQFVCAYDSFLTQSPCNYQLETLSDTVLWRISYEDLQEVYSLSEIGNTIGRITAENLFLLKSERELSLLNQTAEERYVALFQKRPQLFKEVPLKYIASYIGVTPQALSRIRKRIS</sequence>
<dbReference type="InterPro" id="IPR014710">
    <property type="entry name" value="RmlC-like_jellyroll"/>
</dbReference>
<dbReference type="SUPFAM" id="SSF51206">
    <property type="entry name" value="cAMP-binding domain-like"/>
    <property type="match status" value="1"/>
</dbReference>
<keyword evidence="3" id="KW-1185">Reference proteome</keyword>
<evidence type="ECO:0000259" key="1">
    <source>
        <dbReference type="Pfam" id="PF00027"/>
    </source>
</evidence>
<keyword evidence="2" id="KW-0418">Kinase</keyword>
<keyword evidence="2" id="KW-0808">Transferase</keyword>
<accession>A0A1I7II63</accession>
<dbReference type="InterPro" id="IPR018490">
    <property type="entry name" value="cNMP-bd_dom_sf"/>
</dbReference>
<evidence type="ECO:0000313" key="2">
    <source>
        <dbReference type="EMBL" id="SFU72628.1"/>
    </source>
</evidence>
<reference evidence="2 3" key="1">
    <citation type="submission" date="2016-10" db="EMBL/GenBank/DDBJ databases">
        <authorList>
            <person name="de Groot N.N."/>
        </authorList>
    </citation>
    <scope>NUCLEOTIDE SEQUENCE [LARGE SCALE GENOMIC DNA]</scope>
    <source>
        <strain evidence="2 3">CGMCC 1.12333</strain>
    </source>
</reference>
<feature type="domain" description="Cyclic nucleotide-binding" evidence="1">
    <location>
        <begin position="32"/>
        <end position="113"/>
    </location>
</feature>
<dbReference type="EMBL" id="FPBK01000016">
    <property type="protein sequence ID" value="SFU72628.1"/>
    <property type="molecule type" value="Genomic_DNA"/>
</dbReference>
<organism evidence="2 3">
    <name type="scientific">Pustulibacterium marinum</name>
    <dbReference type="NCBI Taxonomy" id="1224947"/>
    <lineage>
        <taxon>Bacteria</taxon>
        <taxon>Pseudomonadati</taxon>
        <taxon>Bacteroidota</taxon>
        <taxon>Flavobacteriia</taxon>
        <taxon>Flavobacteriales</taxon>
        <taxon>Flavobacteriaceae</taxon>
        <taxon>Pustulibacterium</taxon>
    </lineage>
</organism>
<dbReference type="GO" id="GO:0016301">
    <property type="term" value="F:kinase activity"/>
    <property type="evidence" value="ECO:0007669"/>
    <property type="project" value="UniProtKB-KW"/>
</dbReference>
<dbReference type="OrthoDB" id="663011at2"/>
<dbReference type="Gene3D" id="2.60.120.10">
    <property type="entry name" value="Jelly Rolls"/>
    <property type="match status" value="1"/>
</dbReference>
<gene>
    <name evidence="2" type="ORF">SAMN05216480_11677</name>
</gene>
<name>A0A1I7II63_9FLAO</name>
<dbReference type="RefSeq" id="WP_093026256.1">
    <property type="nucleotide sequence ID" value="NZ_FPBK01000016.1"/>
</dbReference>
<dbReference type="Pfam" id="PF00027">
    <property type="entry name" value="cNMP_binding"/>
    <property type="match status" value="1"/>
</dbReference>
<dbReference type="AlphaFoldDB" id="A0A1I7II63"/>